<dbReference type="GO" id="GO:0030170">
    <property type="term" value="F:pyridoxal phosphate binding"/>
    <property type="evidence" value="ECO:0007669"/>
    <property type="project" value="InterPro"/>
</dbReference>
<dbReference type="AlphaFoldDB" id="W5WAY3"/>
<dbReference type="STRING" id="1449976.KALB_4299"/>
<dbReference type="InterPro" id="IPR015421">
    <property type="entry name" value="PyrdxlP-dep_Trfase_major"/>
</dbReference>
<evidence type="ECO:0000313" key="3">
    <source>
        <dbReference type="Proteomes" id="UP000019225"/>
    </source>
</evidence>
<gene>
    <name evidence="2" type="ORF">KALB_4299</name>
</gene>
<dbReference type="Pfam" id="PF00155">
    <property type="entry name" value="Aminotran_1_2"/>
    <property type="match status" value="1"/>
</dbReference>
<dbReference type="PATRIC" id="fig|1449976.3.peg.4328"/>
<dbReference type="SUPFAM" id="SSF53383">
    <property type="entry name" value="PLP-dependent transferases"/>
    <property type="match status" value="1"/>
</dbReference>
<dbReference type="Proteomes" id="UP000019225">
    <property type="component" value="Chromosome"/>
</dbReference>
<proteinExistence type="predicted"/>
<dbReference type="InterPro" id="IPR015422">
    <property type="entry name" value="PyrdxlP-dep_Trfase_small"/>
</dbReference>
<feature type="domain" description="Aminotransferase class I/classII large" evidence="1">
    <location>
        <begin position="54"/>
        <end position="357"/>
    </location>
</feature>
<keyword evidence="3" id="KW-1185">Reference proteome</keyword>
<dbReference type="HOGENOM" id="CLU_017584_4_4_11"/>
<sequence length="396" mass="43289">MTVLPEFRLETYFARWEFTARHHLTASDAQTRTVTDLLALADEQDLAAWRDLDLGYRETWGDPLLREAIASGYTGLDAGEVLCFAGAEEAIYLALTALLGPGDHAVVVTPGYQSAETVPLSRCEVTGVALDPERNWALDVDAVLDAVRPNTVLVAVNFPNNPTGALVEPAEFRRLVAECDARGVRVFSDEVYRGLELDPARTLPQAAELSPRALSVGVTSKSLGLPGLRVGWIACQDRELLSTLERAKHYTTICNAGPSEVLARIAIKARERILTENRALIAANLPVFQDFFAEFAELFEFAPPEGGCVCFPRYLGTEGATEFCRRAVEEVGVLLVPGEVFASRLTPVPADRFRIGVGRRDPEPALDALRGWIRSTRNVQALRADDGEQSQRLLGG</sequence>
<accession>W5WAY3</accession>
<dbReference type="CDD" id="cd00609">
    <property type="entry name" value="AAT_like"/>
    <property type="match status" value="1"/>
</dbReference>
<evidence type="ECO:0000313" key="2">
    <source>
        <dbReference type="EMBL" id="AHH97661.1"/>
    </source>
</evidence>
<name>W5WAY3_9PSEU</name>
<reference evidence="2 3" key="1">
    <citation type="journal article" date="2014" name="BMC Genomics">
        <title>Complete genome sequence of producer of the glycopeptide antibiotic Aculeximycin Kutzneria albida DSM 43870T, a representative of minor genus of Pseudonocardiaceae.</title>
        <authorList>
            <person name="Rebets Y."/>
            <person name="Tokovenko B."/>
            <person name="Lushchyk I."/>
            <person name="Ruckert C."/>
            <person name="Zaburannyi N."/>
            <person name="Bechthold A."/>
            <person name="Kalinowski J."/>
            <person name="Luzhetskyy A."/>
        </authorList>
    </citation>
    <scope>NUCLEOTIDE SEQUENCE [LARGE SCALE GENOMIC DNA]</scope>
    <source>
        <strain evidence="2">DSM 43870</strain>
    </source>
</reference>
<dbReference type="OrthoDB" id="9763453at2"/>
<dbReference type="PANTHER" id="PTHR43510">
    <property type="entry name" value="AMINOTRANSFERASE FUNCTION, HYPOTHETICAL (EUROFUNG)"/>
    <property type="match status" value="1"/>
</dbReference>
<dbReference type="eggNOG" id="COG0436">
    <property type="taxonomic scope" value="Bacteria"/>
</dbReference>
<dbReference type="KEGG" id="kal:KALB_4299"/>
<protein>
    <recommendedName>
        <fullName evidence="1">Aminotransferase class I/classII large domain-containing protein</fullName>
    </recommendedName>
</protein>
<dbReference type="RefSeq" id="WP_025357725.1">
    <property type="nucleotide sequence ID" value="NZ_CP007155.1"/>
</dbReference>
<organism evidence="2 3">
    <name type="scientific">Kutzneria albida DSM 43870</name>
    <dbReference type="NCBI Taxonomy" id="1449976"/>
    <lineage>
        <taxon>Bacteria</taxon>
        <taxon>Bacillati</taxon>
        <taxon>Actinomycetota</taxon>
        <taxon>Actinomycetes</taxon>
        <taxon>Pseudonocardiales</taxon>
        <taxon>Pseudonocardiaceae</taxon>
        <taxon>Kutzneria</taxon>
    </lineage>
</organism>
<dbReference type="Gene3D" id="3.40.640.10">
    <property type="entry name" value="Type I PLP-dependent aspartate aminotransferase-like (Major domain)"/>
    <property type="match status" value="1"/>
</dbReference>
<evidence type="ECO:0000259" key="1">
    <source>
        <dbReference type="Pfam" id="PF00155"/>
    </source>
</evidence>
<dbReference type="PANTHER" id="PTHR43510:SF1">
    <property type="entry name" value="AMINOTRANSFERASE FUNCTION, HYPOTHETICAL (EUROFUNG)"/>
    <property type="match status" value="1"/>
</dbReference>
<dbReference type="EMBL" id="CP007155">
    <property type="protein sequence ID" value="AHH97661.1"/>
    <property type="molecule type" value="Genomic_DNA"/>
</dbReference>
<dbReference type="Gene3D" id="3.90.1150.10">
    <property type="entry name" value="Aspartate Aminotransferase, domain 1"/>
    <property type="match status" value="1"/>
</dbReference>
<dbReference type="InterPro" id="IPR004839">
    <property type="entry name" value="Aminotransferase_I/II_large"/>
</dbReference>
<dbReference type="InterPro" id="IPR015424">
    <property type="entry name" value="PyrdxlP-dep_Trfase"/>
</dbReference>